<dbReference type="PROSITE" id="PS50819">
    <property type="entry name" value="INTEIN_ENDONUCLEASE"/>
    <property type="match status" value="1"/>
</dbReference>
<keyword evidence="7 16" id="KW-0347">Helicase</keyword>
<dbReference type="SUPFAM" id="SSF48024">
    <property type="entry name" value="N-terminal domain of DnaB helicase"/>
    <property type="match status" value="1"/>
</dbReference>
<dbReference type="InterPro" id="IPR007692">
    <property type="entry name" value="DNA_helicase_DnaB"/>
</dbReference>
<dbReference type="InterPro" id="IPR010982">
    <property type="entry name" value="Lambda_DNA-bd_dom_sf"/>
</dbReference>
<evidence type="ECO:0000256" key="2">
    <source>
        <dbReference type="ARBA" id="ARBA00022515"/>
    </source>
</evidence>
<dbReference type="InterPro" id="IPR007694">
    <property type="entry name" value="DNA_helicase_DnaB-like_C"/>
</dbReference>
<dbReference type="Gene3D" id="3.40.50.300">
    <property type="entry name" value="P-loop containing nucleotide triphosphate hydrolases"/>
    <property type="match status" value="1"/>
</dbReference>
<dbReference type="CDD" id="cd00984">
    <property type="entry name" value="DnaB_C"/>
    <property type="match status" value="1"/>
</dbReference>
<dbReference type="EC" id="5.6.2.3" evidence="15 16"/>
<keyword evidence="8" id="KW-0068">Autocatalytic cleavage</keyword>
<comment type="function">
    <text evidence="16">The main replicative DNA helicase, it participates in initiation and elongation during chromosome replication. Travels ahead of the DNA replisome, separating dsDNA into templates for DNA synthesis. A processive ATP-dependent 5'-3' DNA helicase it has DNA-dependent ATPase activity.</text>
</comment>
<reference evidence="19 20" key="1">
    <citation type="journal article" date="2016" name="Nat. Commun.">
        <title>Thousands of microbial genomes shed light on interconnected biogeochemical processes in an aquifer system.</title>
        <authorList>
            <person name="Anantharaman K."/>
            <person name="Brown C.T."/>
            <person name="Hug L.A."/>
            <person name="Sharon I."/>
            <person name="Castelle C.J."/>
            <person name="Probst A.J."/>
            <person name="Thomas B.C."/>
            <person name="Singh A."/>
            <person name="Wilkins M.J."/>
            <person name="Karaoz U."/>
            <person name="Brodie E.L."/>
            <person name="Williams K.H."/>
            <person name="Hubbard S.S."/>
            <person name="Banfield J.F."/>
        </authorList>
    </citation>
    <scope>NUCLEOTIDE SEQUENCE [LARGE SCALE GENOMIC DNA]</scope>
</reference>
<dbReference type="SMART" id="SM00305">
    <property type="entry name" value="HintC"/>
    <property type="match status" value="1"/>
</dbReference>
<dbReference type="SMART" id="SM00530">
    <property type="entry name" value="HTH_XRE"/>
    <property type="match status" value="1"/>
</dbReference>
<dbReference type="SMART" id="SM00306">
    <property type="entry name" value="HintN"/>
    <property type="match status" value="1"/>
</dbReference>
<evidence type="ECO:0000256" key="7">
    <source>
        <dbReference type="ARBA" id="ARBA00022806"/>
    </source>
</evidence>
<dbReference type="InterPro" id="IPR003587">
    <property type="entry name" value="Hint_dom_N"/>
</dbReference>
<dbReference type="PROSITE" id="PS51199">
    <property type="entry name" value="SF4_HELICASE"/>
    <property type="match status" value="2"/>
</dbReference>
<evidence type="ECO:0000256" key="13">
    <source>
        <dbReference type="ARBA" id="ARBA00044940"/>
    </source>
</evidence>
<evidence type="ECO:0000256" key="6">
    <source>
        <dbReference type="ARBA" id="ARBA00022801"/>
    </source>
</evidence>
<keyword evidence="12" id="KW-0413">Isomerase</keyword>
<evidence type="ECO:0000259" key="18">
    <source>
        <dbReference type="PROSITE" id="PS51199"/>
    </source>
</evidence>
<dbReference type="InterPro" id="IPR027434">
    <property type="entry name" value="Homing_endonucl"/>
</dbReference>
<dbReference type="NCBIfam" id="TIGR00665">
    <property type="entry name" value="DnaB"/>
    <property type="match status" value="1"/>
</dbReference>
<evidence type="ECO:0000256" key="1">
    <source>
        <dbReference type="ARBA" id="ARBA00008428"/>
    </source>
</evidence>
<keyword evidence="11 16" id="KW-0238">DNA-binding</keyword>
<dbReference type="AlphaFoldDB" id="A0A1G1YS00"/>
<keyword evidence="2 16" id="KW-0639">Primosome</keyword>
<dbReference type="InterPro" id="IPR004860">
    <property type="entry name" value="LAGLIDADG_dom"/>
</dbReference>
<dbReference type="InterPro" id="IPR004042">
    <property type="entry name" value="Intein_endonuc_central"/>
</dbReference>
<dbReference type="GO" id="GO:0005524">
    <property type="term" value="F:ATP binding"/>
    <property type="evidence" value="ECO:0007669"/>
    <property type="project" value="UniProtKB-UniRule"/>
</dbReference>
<dbReference type="InterPro" id="IPR036844">
    <property type="entry name" value="Hint_dom_sf"/>
</dbReference>
<accession>A0A1G1YS00</accession>
<dbReference type="GO" id="GO:1990077">
    <property type="term" value="C:primosome complex"/>
    <property type="evidence" value="ECO:0007669"/>
    <property type="project" value="UniProtKB-UniRule"/>
</dbReference>
<dbReference type="Pfam" id="PF03796">
    <property type="entry name" value="DnaB_C"/>
    <property type="match status" value="1"/>
</dbReference>
<dbReference type="Gene3D" id="2.170.16.10">
    <property type="entry name" value="Hedgehog/Intein (Hint) domain"/>
    <property type="match status" value="2"/>
</dbReference>
<name>A0A1G1YS00_9BACT</name>
<dbReference type="EMBL" id="MHIP01000012">
    <property type="protein sequence ID" value="OGY55128.1"/>
    <property type="molecule type" value="Genomic_DNA"/>
</dbReference>
<dbReference type="GO" id="GO:0006269">
    <property type="term" value="P:DNA replication, synthesis of primer"/>
    <property type="evidence" value="ECO:0007669"/>
    <property type="project" value="UniProtKB-UniRule"/>
</dbReference>
<dbReference type="InterPro" id="IPR003586">
    <property type="entry name" value="Hint_dom_C"/>
</dbReference>
<dbReference type="SUPFAM" id="SSF55608">
    <property type="entry name" value="Homing endonucleases"/>
    <property type="match status" value="1"/>
</dbReference>
<dbReference type="InterPro" id="IPR006141">
    <property type="entry name" value="Intein_N"/>
</dbReference>
<feature type="domain" description="SF4 helicase" evidence="18">
    <location>
        <begin position="186"/>
        <end position="223"/>
    </location>
</feature>
<dbReference type="InterPro" id="IPR016136">
    <property type="entry name" value="DNA_helicase_N/primase_C"/>
</dbReference>
<dbReference type="SUPFAM" id="SSF52540">
    <property type="entry name" value="P-loop containing nucleoside triphosphate hydrolases"/>
    <property type="match status" value="1"/>
</dbReference>
<evidence type="ECO:0000256" key="4">
    <source>
        <dbReference type="ARBA" id="ARBA00022737"/>
    </source>
</evidence>
<comment type="similarity">
    <text evidence="1 16">Belongs to the helicase family. DnaB subfamily.</text>
</comment>
<evidence type="ECO:0000256" key="11">
    <source>
        <dbReference type="ARBA" id="ARBA00023125"/>
    </source>
</evidence>
<protein>
    <recommendedName>
        <fullName evidence="15 16">Replicative DNA helicase</fullName>
        <ecNumber evidence="15 16">5.6.2.3</ecNumber>
    </recommendedName>
</protein>
<dbReference type="GO" id="GO:0005829">
    <property type="term" value="C:cytosol"/>
    <property type="evidence" value="ECO:0007669"/>
    <property type="project" value="TreeGrafter"/>
</dbReference>
<dbReference type="InterPro" id="IPR036185">
    <property type="entry name" value="DNA_heli_DnaB-like_N_sf"/>
</dbReference>
<proteinExistence type="inferred from homology"/>
<comment type="catalytic activity">
    <reaction evidence="14 16">
        <text>ATP + H2O = ADP + phosphate + H(+)</text>
        <dbReference type="Rhea" id="RHEA:13065"/>
        <dbReference type="ChEBI" id="CHEBI:15377"/>
        <dbReference type="ChEBI" id="CHEBI:15378"/>
        <dbReference type="ChEBI" id="CHEBI:30616"/>
        <dbReference type="ChEBI" id="CHEBI:43474"/>
        <dbReference type="ChEBI" id="CHEBI:456216"/>
        <dbReference type="EC" id="5.6.2.3"/>
    </reaction>
</comment>
<dbReference type="NCBIfam" id="TIGR01445">
    <property type="entry name" value="intein_Nterm"/>
    <property type="match status" value="1"/>
</dbReference>
<keyword evidence="6 16" id="KW-0378">Hydrolase</keyword>
<dbReference type="SUPFAM" id="SSF51294">
    <property type="entry name" value="Hedgehog/intein (Hint) domain"/>
    <property type="match status" value="1"/>
</dbReference>
<evidence type="ECO:0000256" key="12">
    <source>
        <dbReference type="ARBA" id="ARBA00023235"/>
    </source>
</evidence>
<dbReference type="CDD" id="cd00093">
    <property type="entry name" value="HTH_XRE"/>
    <property type="match status" value="1"/>
</dbReference>
<evidence type="ECO:0000313" key="19">
    <source>
        <dbReference type="EMBL" id="OGY55128.1"/>
    </source>
</evidence>
<sequence>MADFSANKKSSSPDKLPPQSIEAEMSLLGSLMLDRDAMVKVADFLEPRDFYKPVHKMIYGAMQELFEKGDPIDVLSAAGRLKENNNLEEIGGNTYLTQLINTVPTASHVLTYAKIVQKKRILRDLISVSYEIGSMGYDENEDPDVLLDKAESSIFSIAQRSMSRNFVAVKDDLEEAFERIDKLSKHEGGTRGVPSGFADLDNILSGFQKSDLIILAARPSLGKCVTGDTEVVDPETGAVHAIAELVRQKRQTSVVSLDMEHRLRSIPISDFWNNGIRKTFVLRTGLGKEIRATLTHPFLTVEGWKSLEELKAGERIAVPRTIPVFGNRPLPVYKVKAIAYFATEGGLTNSCPRFTTANKKIEHDFLEAISYFKSVKVRKNFKQGTSAIDFRVSEKKYPRERARLLHEWGTELKKLVRTSGYTQKQFAVAVSCVYQTISYTLNGHSLPTPEIWERISSVLRQKAKHSEHIEKLNRVYEELCPKNSVTEFLKETGMMGKLAIEKCLPQSVFTLPKEELSLFLNRLFSCDGSFWKGKDDDYHLSYASSSKKLALQVQHLLLRFGIVARFRYKHVKYNEKYYPAYELEAHSAENLITFIDRIGMYRKEDELHIIRERLAKQQKTWTNDTIPMGIWNQILSAKGEESWRSVYQRMGRSSTHNIHAFRREPRRETVALLADAFSSEKLRIVSESDIYWDRIVSIESAGNAQVYDLTVPGTHNFIANDIVIHNSALAMDIARRVAVNHKIPVGVFSLEMSKDQVIDRLIASQGGVDLWRLRTGKLSSDGDENDFSHIQQAMGTLSEAPIFIEDSSMQNMLQMRAQARRLQANHGLGLLIIDYLQLIDPRNSQVPIVQQITEISRSLKGLARELNVPVLALSQLSRAVEQRTPQRPRLSDLRESGSLEQDADVVLFIYREDKYKPDPTNQGITEIIIAKHRNGPVGSVKLYFNERTVSFTDLAKDMQYQESPGEEFSL</sequence>
<evidence type="ECO:0000256" key="10">
    <source>
        <dbReference type="ARBA" id="ARBA00023000"/>
    </source>
</evidence>
<gene>
    <name evidence="19" type="ORF">A3A24_03480</name>
</gene>
<dbReference type="GO" id="GO:0003677">
    <property type="term" value="F:DNA binding"/>
    <property type="evidence" value="ECO:0007669"/>
    <property type="project" value="UniProtKB-UniRule"/>
</dbReference>
<dbReference type="PANTHER" id="PTHR30153">
    <property type="entry name" value="REPLICATIVE DNA HELICASE DNAB"/>
    <property type="match status" value="1"/>
</dbReference>
<keyword evidence="9 16" id="KW-0067">ATP-binding</keyword>
<comment type="function">
    <text evidence="13 16">The intein is an endonuclease.</text>
</comment>
<dbReference type="PROSITE" id="PS50818">
    <property type="entry name" value="INTEIN_C_TER"/>
    <property type="match status" value="1"/>
</dbReference>
<dbReference type="InterPro" id="IPR006142">
    <property type="entry name" value="INTEIN"/>
</dbReference>
<keyword evidence="4" id="KW-0677">Repeat</keyword>
<dbReference type="InterPro" id="IPR027417">
    <property type="entry name" value="P-loop_NTPase"/>
</dbReference>
<organism evidence="19 20">
    <name type="scientific">Candidatus Buchananbacteria bacterium RIFCSPLOWO2_01_FULL_46_12</name>
    <dbReference type="NCBI Taxonomy" id="1797546"/>
    <lineage>
        <taxon>Bacteria</taxon>
        <taxon>Candidatus Buchananiibacteriota</taxon>
    </lineage>
</organism>
<dbReference type="GO" id="GO:0016539">
    <property type="term" value="P:intein-mediated protein splicing"/>
    <property type="evidence" value="ECO:0007669"/>
    <property type="project" value="InterPro"/>
</dbReference>
<dbReference type="InterPro" id="IPR001387">
    <property type="entry name" value="Cro/C1-type_HTH"/>
</dbReference>
<dbReference type="PRINTS" id="PR00379">
    <property type="entry name" value="INTEIN"/>
</dbReference>
<feature type="domain" description="DOD-type homing endonuclease" evidence="17">
    <location>
        <begin position="482"/>
        <end position="562"/>
    </location>
</feature>
<dbReference type="NCBIfam" id="TIGR01443">
    <property type="entry name" value="intein_Cterm"/>
    <property type="match status" value="1"/>
</dbReference>
<dbReference type="Gene3D" id="1.10.860.10">
    <property type="entry name" value="DNAb Helicase, Chain A"/>
    <property type="match status" value="1"/>
</dbReference>
<dbReference type="GO" id="GO:0043139">
    <property type="term" value="F:5'-3' DNA helicase activity"/>
    <property type="evidence" value="ECO:0007669"/>
    <property type="project" value="UniProtKB-EC"/>
</dbReference>
<evidence type="ECO:0000259" key="17">
    <source>
        <dbReference type="PROSITE" id="PS50819"/>
    </source>
</evidence>
<evidence type="ECO:0000256" key="5">
    <source>
        <dbReference type="ARBA" id="ARBA00022741"/>
    </source>
</evidence>
<evidence type="ECO:0000256" key="14">
    <source>
        <dbReference type="ARBA" id="ARBA00048954"/>
    </source>
</evidence>
<dbReference type="Gene3D" id="3.10.28.10">
    <property type="entry name" value="Homing endonucleases"/>
    <property type="match status" value="1"/>
</dbReference>
<keyword evidence="5 16" id="KW-0547">Nucleotide-binding</keyword>
<dbReference type="Pfam" id="PF00772">
    <property type="entry name" value="DnaB"/>
    <property type="match status" value="1"/>
</dbReference>
<dbReference type="Proteomes" id="UP000176512">
    <property type="component" value="Unassembled WGS sequence"/>
</dbReference>
<dbReference type="GO" id="GO:0004519">
    <property type="term" value="F:endonuclease activity"/>
    <property type="evidence" value="ECO:0007669"/>
    <property type="project" value="InterPro"/>
</dbReference>
<dbReference type="InterPro" id="IPR007693">
    <property type="entry name" value="DNA_helicase_DnaB-like_N"/>
</dbReference>
<keyword evidence="10" id="KW-0651">Protein splicing</keyword>
<evidence type="ECO:0000256" key="15">
    <source>
        <dbReference type="NCBIfam" id="TIGR00665"/>
    </source>
</evidence>
<evidence type="ECO:0000256" key="9">
    <source>
        <dbReference type="ARBA" id="ARBA00022840"/>
    </source>
</evidence>
<keyword evidence="3 16" id="KW-0235">DNA replication</keyword>
<evidence type="ECO:0000313" key="20">
    <source>
        <dbReference type="Proteomes" id="UP000176512"/>
    </source>
</evidence>
<dbReference type="CDD" id="cd00081">
    <property type="entry name" value="Hint"/>
    <property type="match status" value="2"/>
</dbReference>
<dbReference type="Gene3D" id="1.10.260.40">
    <property type="entry name" value="lambda repressor-like DNA-binding domains"/>
    <property type="match status" value="1"/>
</dbReference>
<dbReference type="PROSITE" id="PS50817">
    <property type="entry name" value="INTEIN_N_TER"/>
    <property type="match status" value="1"/>
</dbReference>
<evidence type="ECO:0000256" key="3">
    <source>
        <dbReference type="ARBA" id="ARBA00022705"/>
    </source>
</evidence>
<dbReference type="Pfam" id="PF14890">
    <property type="entry name" value="Intein_splicing"/>
    <property type="match status" value="1"/>
</dbReference>
<dbReference type="InterPro" id="IPR030934">
    <property type="entry name" value="Intein_C"/>
</dbReference>
<dbReference type="PANTHER" id="PTHR30153:SF2">
    <property type="entry name" value="REPLICATIVE DNA HELICASE"/>
    <property type="match status" value="1"/>
</dbReference>
<feature type="domain" description="SF4 helicase" evidence="18">
    <location>
        <begin position="727"/>
        <end position="958"/>
    </location>
</feature>
<comment type="caution">
    <text evidence="19">The sequence shown here is derived from an EMBL/GenBank/DDBJ whole genome shotgun (WGS) entry which is preliminary data.</text>
</comment>
<dbReference type="SUPFAM" id="SSF47413">
    <property type="entry name" value="lambda repressor-like DNA-binding domains"/>
    <property type="match status" value="1"/>
</dbReference>
<dbReference type="FunFam" id="1.10.860.10:FF:000001">
    <property type="entry name" value="Replicative DNA helicase"/>
    <property type="match status" value="1"/>
</dbReference>
<evidence type="ECO:0000256" key="8">
    <source>
        <dbReference type="ARBA" id="ARBA00022813"/>
    </source>
</evidence>
<dbReference type="GO" id="GO:0016887">
    <property type="term" value="F:ATP hydrolysis activity"/>
    <property type="evidence" value="ECO:0007669"/>
    <property type="project" value="RHEA"/>
</dbReference>
<dbReference type="Pfam" id="PF14528">
    <property type="entry name" value="LAGLIDADG_3"/>
    <property type="match status" value="1"/>
</dbReference>
<evidence type="ECO:0000256" key="16">
    <source>
        <dbReference type="RuleBase" id="RU362085"/>
    </source>
</evidence>